<proteinExistence type="predicted"/>
<evidence type="ECO:0000313" key="2">
    <source>
        <dbReference type="Proteomes" id="UP001150603"/>
    </source>
</evidence>
<evidence type="ECO:0000313" key="1">
    <source>
        <dbReference type="EMBL" id="KAJ1948723.1"/>
    </source>
</evidence>
<accession>A0ACC1JE76</accession>
<keyword evidence="2" id="KW-1185">Reference proteome</keyword>
<organism evidence="1 2">
    <name type="scientific">Linderina macrospora</name>
    <dbReference type="NCBI Taxonomy" id="4868"/>
    <lineage>
        <taxon>Eukaryota</taxon>
        <taxon>Fungi</taxon>
        <taxon>Fungi incertae sedis</taxon>
        <taxon>Zoopagomycota</taxon>
        <taxon>Kickxellomycotina</taxon>
        <taxon>Kickxellomycetes</taxon>
        <taxon>Kickxellales</taxon>
        <taxon>Kickxellaceae</taxon>
        <taxon>Linderina</taxon>
    </lineage>
</organism>
<gene>
    <name evidence="1" type="ORF">FBU59_001459</name>
</gene>
<reference evidence="1" key="1">
    <citation type="submission" date="2022-07" db="EMBL/GenBank/DDBJ databases">
        <title>Phylogenomic reconstructions and comparative analyses of Kickxellomycotina fungi.</title>
        <authorList>
            <person name="Reynolds N.K."/>
            <person name="Stajich J.E."/>
            <person name="Barry K."/>
            <person name="Grigoriev I.V."/>
            <person name="Crous P."/>
            <person name="Smith M.E."/>
        </authorList>
    </citation>
    <scope>NUCLEOTIDE SEQUENCE</scope>
    <source>
        <strain evidence="1">NRRL 5244</strain>
    </source>
</reference>
<protein>
    <submittedName>
        <fullName evidence="1">Uncharacterized protein</fullName>
    </submittedName>
</protein>
<comment type="caution">
    <text evidence="1">The sequence shown here is derived from an EMBL/GenBank/DDBJ whole genome shotgun (WGS) entry which is preliminary data.</text>
</comment>
<dbReference type="Proteomes" id="UP001150603">
    <property type="component" value="Unassembled WGS sequence"/>
</dbReference>
<sequence length="316" mass="35324">MATKRVMSLLPSATEILCGIPGGKQLLVARSSEDDYPGDIVHLPAVIDQITKFTTSADVDQQVKEKMKELGTLYVVDRDRIEVLKPDVILTQDLCRVCSIDLMTVERIAQTMAPQPQVLNLSPVCLEDMLDNIIEVGQAAGLETQAQSYRKLLEDRIERVRTTVAAQETTTKPRVVFMDWVDPIIVGGHWMPQMIEIAGGVALLNPAFTGDNGHRHGDRAIKVSPDELLDAKPDVLIIAACGLEMHTLRKEIEMISDRDHWKAIRAAVPRIVICDGHYYFNRPGPRLVDSLEFMAGYINSMPELIPEGFEYEELHK</sequence>
<name>A0ACC1JE76_9FUNG</name>
<dbReference type="EMBL" id="JANBPW010000647">
    <property type="protein sequence ID" value="KAJ1948723.1"/>
    <property type="molecule type" value="Genomic_DNA"/>
</dbReference>